<dbReference type="Proteomes" id="UP000070352">
    <property type="component" value="Unassembled WGS sequence"/>
</dbReference>
<evidence type="ECO:0000256" key="7">
    <source>
        <dbReference type="ARBA" id="ARBA00023012"/>
    </source>
</evidence>
<dbReference type="EMBL" id="LSKU01000001">
    <property type="protein sequence ID" value="KXG43363.1"/>
    <property type="molecule type" value="Genomic_DNA"/>
</dbReference>
<keyword evidence="9" id="KW-0812">Transmembrane</keyword>
<dbReference type="InterPro" id="IPR000014">
    <property type="entry name" value="PAS"/>
</dbReference>
<dbReference type="GO" id="GO:0000155">
    <property type="term" value="F:phosphorelay sensor kinase activity"/>
    <property type="evidence" value="ECO:0007669"/>
    <property type="project" value="InterPro"/>
</dbReference>
<keyword evidence="4" id="KW-1003">Cell membrane</keyword>
<dbReference type="PANTHER" id="PTHR42878">
    <property type="entry name" value="TWO-COMPONENT HISTIDINE KINASE"/>
    <property type="match status" value="1"/>
</dbReference>
<dbReference type="PANTHER" id="PTHR42878:SF3">
    <property type="entry name" value="HISTIDINE PROTEIN KINASE SAES"/>
    <property type="match status" value="1"/>
</dbReference>
<dbReference type="STRING" id="1413211.U473_04545"/>
<dbReference type="GO" id="GO:0005886">
    <property type="term" value="C:plasma membrane"/>
    <property type="evidence" value="ECO:0007669"/>
    <property type="project" value="UniProtKB-SubCell"/>
</dbReference>
<dbReference type="Gene3D" id="1.10.287.130">
    <property type="match status" value="1"/>
</dbReference>
<evidence type="ECO:0000256" key="5">
    <source>
        <dbReference type="ARBA" id="ARBA00022679"/>
    </source>
</evidence>
<keyword evidence="6" id="KW-0418">Kinase</keyword>
<name>A0A135L3D3_9BACI</name>
<dbReference type="CDD" id="cd00082">
    <property type="entry name" value="HisKA"/>
    <property type="match status" value="1"/>
</dbReference>
<evidence type="ECO:0000313" key="12">
    <source>
        <dbReference type="EMBL" id="KXG43363.1"/>
    </source>
</evidence>
<dbReference type="Pfam" id="PF00672">
    <property type="entry name" value="HAMP"/>
    <property type="match status" value="1"/>
</dbReference>
<accession>A0A135L3D3</accession>
<dbReference type="Gene3D" id="3.30.450.20">
    <property type="entry name" value="PAS domain"/>
    <property type="match status" value="1"/>
</dbReference>
<dbReference type="GO" id="GO:0007234">
    <property type="term" value="P:osmosensory signaling via phosphorelay pathway"/>
    <property type="evidence" value="ECO:0007669"/>
    <property type="project" value="TreeGrafter"/>
</dbReference>
<dbReference type="CDD" id="cd06225">
    <property type="entry name" value="HAMP"/>
    <property type="match status" value="1"/>
</dbReference>
<dbReference type="RefSeq" id="WP_235589063.1">
    <property type="nucleotide sequence ID" value="NZ_LSKU01000001.1"/>
</dbReference>
<dbReference type="SMART" id="SM00304">
    <property type="entry name" value="HAMP"/>
    <property type="match status" value="1"/>
</dbReference>
<dbReference type="SUPFAM" id="SSF158472">
    <property type="entry name" value="HAMP domain-like"/>
    <property type="match status" value="1"/>
</dbReference>
<comment type="caution">
    <text evidence="12">The sequence shown here is derived from an EMBL/GenBank/DDBJ whole genome shotgun (WGS) entry which is preliminary data.</text>
</comment>
<comment type="catalytic activity">
    <reaction evidence="1">
        <text>ATP + protein L-histidine = ADP + protein N-phospho-L-histidine.</text>
        <dbReference type="EC" id="2.7.13.3"/>
    </reaction>
</comment>
<sequence length="292" mass="32886">MGETLVLRVIDPANQKSEQRNGDELLVVAVPIKQNQANEALILSQSLRGLYKSTKDTNKIILFFTAMGIVGTTIFAFFLSSRITDPIRQMQKAANRMAQGDFHTKVRIRSSDEIGDLAISFNRMASQLVETVQALSTEKEKLANILKSMADGVITINSEGKIIMTNPPAEKLFNHWHDEDNQLYTILKETLNEVLKGKVPISKDIQWNGQIFSIVMAPLYSGQVITGAVTLLREVTYERKLDKLRKDFLANVSHELRTPISMLQGYSEAIIDDIAQTDEEKKNLPKLFMMSR</sequence>
<dbReference type="InterPro" id="IPR036097">
    <property type="entry name" value="HisK_dim/P_sf"/>
</dbReference>
<evidence type="ECO:0000256" key="3">
    <source>
        <dbReference type="ARBA" id="ARBA00012438"/>
    </source>
</evidence>
<reference evidence="12 13" key="1">
    <citation type="submission" date="2016-02" db="EMBL/GenBank/DDBJ databases">
        <title>Draft Genome for Tepidibacillus decaturensis nov. sp. Strain Z9, an Anaerobic, Moderately Thermophilic and Heterotrophic Bacterium from Deep Subsurface of the Illinois Basin, USA.</title>
        <authorList>
            <person name="Dong Y."/>
            <person name="Chang J.Y."/>
            <person name="Sanford R."/>
            <person name="Fouke B.W."/>
        </authorList>
    </citation>
    <scope>NUCLEOTIDE SEQUENCE [LARGE SCALE GENOMIC DNA]</scope>
    <source>
        <strain evidence="12 13">Z9</strain>
    </source>
</reference>
<dbReference type="PROSITE" id="PS50112">
    <property type="entry name" value="PAS"/>
    <property type="match status" value="1"/>
</dbReference>
<dbReference type="InterPro" id="IPR035965">
    <property type="entry name" value="PAS-like_dom_sf"/>
</dbReference>
<dbReference type="PROSITE" id="PS50885">
    <property type="entry name" value="HAMP"/>
    <property type="match status" value="1"/>
</dbReference>
<dbReference type="GO" id="GO:0030295">
    <property type="term" value="F:protein kinase activator activity"/>
    <property type="evidence" value="ECO:0007669"/>
    <property type="project" value="TreeGrafter"/>
</dbReference>
<dbReference type="SUPFAM" id="SSF55785">
    <property type="entry name" value="PYP-like sensor domain (PAS domain)"/>
    <property type="match status" value="1"/>
</dbReference>
<evidence type="ECO:0000256" key="6">
    <source>
        <dbReference type="ARBA" id="ARBA00022777"/>
    </source>
</evidence>
<dbReference type="SUPFAM" id="SSF47384">
    <property type="entry name" value="Homodimeric domain of signal transducing histidine kinase"/>
    <property type="match status" value="1"/>
</dbReference>
<proteinExistence type="predicted"/>
<gene>
    <name evidence="12" type="ORF">U473_04545</name>
</gene>
<keyword evidence="7" id="KW-0902">Two-component regulatory system</keyword>
<dbReference type="GO" id="GO:0000156">
    <property type="term" value="F:phosphorelay response regulator activity"/>
    <property type="evidence" value="ECO:0007669"/>
    <property type="project" value="TreeGrafter"/>
</dbReference>
<keyword evidence="5" id="KW-0808">Transferase</keyword>
<feature type="domain" description="HAMP" evidence="11">
    <location>
        <begin position="81"/>
        <end position="133"/>
    </location>
</feature>
<evidence type="ECO:0000256" key="1">
    <source>
        <dbReference type="ARBA" id="ARBA00000085"/>
    </source>
</evidence>
<evidence type="ECO:0000256" key="9">
    <source>
        <dbReference type="SAM" id="Phobius"/>
    </source>
</evidence>
<evidence type="ECO:0000256" key="2">
    <source>
        <dbReference type="ARBA" id="ARBA00004236"/>
    </source>
</evidence>
<comment type="subcellular location">
    <subcellularLocation>
        <location evidence="2">Cell membrane</location>
    </subcellularLocation>
</comment>
<dbReference type="Gene3D" id="6.10.340.10">
    <property type="match status" value="1"/>
</dbReference>
<dbReference type="Pfam" id="PF00512">
    <property type="entry name" value="HisKA"/>
    <property type="match status" value="1"/>
</dbReference>
<dbReference type="InterPro" id="IPR003660">
    <property type="entry name" value="HAMP_dom"/>
</dbReference>
<evidence type="ECO:0000259" key="11">
    <source>
        <dbReference type="PROSITE" id="PS50885"/>
    </source>
</evidence>
<feature type="transmembrane region" description="Helical" evidence="9">
    <location>
        <begin position="60"/>
        <end position="80"/>
    </location>
</feature>
<evidence type="ECO:0000259" key="10">
    <source>
        <dbReference type="PROSITE" id="PS50112"/>
    </source>
</evidence>
<evidence type="ECO:0000313" key="13">
    <source>
        <dbReference type="Proteomes" id="UP000070352"/>
    </source>
</evidence>
<dbReference type="AlphaFoldDB" id="A0A135L3D3"/>
<dbReference type="InterPro" id="IPR050351">
    <property type="entry name" value="BphY/WalK/GraS-like"/>
</dbReference>
<feature type="domain" description="PAS" evidence="10">
    <location>
        <begin position="138"/>
        <end position="179"/>
    </location>
</feature>
<keyword evidence="13" id="KW-1185">Reference proteome</keyword>
<keyword evidence="9" id="KW-1133">Transmembrane helix</keyword>
<organism evidence="12 13">
    <name type="scientific">Tepidibacillus decaturensis</name>
    <dbReference type="NCBI Taxonomy" id="1413211"/>
    <lineage>
        <taxon>Bacteria</taxon>
        <taxon>Bacillati</taxon>
        <taxon>Bacillota</taxon>
        <taxon>Bacilli</taxon>
        <taxon>Bacillales</taxon>
        <taxon>Bacillaceae</taxon>
        <taxon>Tepidibacillus</taxon>
    </lineage>
</organism>
<evidence type="ECO:0000256" key="8">
    <source>
        <dbReference type="ARBA" id="ARBA00023136"/>
    </source>
</evidence>
<protein>
    <recommendedName>
        <fullName evidence="3">histidine kinase</fullName>
        <ecNumber evidence="3">2.7.13.3</ecNumber>
    </recommendedName>
</protein>
<keyword evidence="8 9" id="KW-0472">Membrane</keyword>
<dbReference type="InterPro" id="IPR003661">
    <property type="entry name" value="HisK_dim/P_dom"/>
</dbReference>
<dbReference type="EC" id="2.7.13.3" evidence="3"/>
<evidence type="ECO:0000256" key="4">
    <source>
        <dbReference type="ARBA" id="ARBA00022475"/>
    </source>
</evidence>